<reference evidence="3 4" key="1">
    <citation type="journal article" date="2017" name="Nat. Commun.">
        <title>Genome assembly with in vitro proximity ligation data and whole-genome triplication in lettuce.</title>
        <authorList>
            <person name="Reyes-Chin-Wo S."/>
            <person name="Wang Z."/>
            <person name="Yang X."/>
            <person name="Kozik A."/>
            <person name="Arikit S."/>
            <person name="Song C."/>
            <person name="Xia L."/>
            <person name="Froenicke L."/>
            <person name="Lavelle D.O."/>
            <person name="Truco M.J."/>
            <person name="Xia R."/>
            <person name="Zhu S."/>
            <person name="Xu C."/>
            <person name="Xu H."/>
            <person name="Xu X."/>
            <person name="Cox K."/>
            <person name="Korf I."/>
            <person name="Meyers B.C."/>
            <person name="Michelmore R.W."/>
        </authorList>
    </citation>
    <scope>NUCLEOTIDE SEQUENCE [LARGE SCALE GENOMIC DNA]</scope>
    <source>
        <strain evidence="4">cv. Salinas</strain>
        <tissue evidence="3">Seedlings</tissue>
    </source>
</reference>
<protein>
    <recommendedName>
        <fullName evidence="2">UBA domain-containing protein</fullName>
    </recommendedName>
</protein>
<feature type="region of interest" description="Disordered" evidence="1">
    <location>
        <begin position="1"/>
        <end position="33"/>
    </location>
</feature>
<dbReference type="SUPFAM" id="SSF46934">
    <property type="entry name" value="UBA-like"/>
    <property type="match status" value="1"/>
</dbReference>
<dbReference type="InterPro" id="IPR009060">
    <property type="entry name" value="UBA-like_sf"/>
</dbReference>
<dbReference type="Proteomes" id="UP000235145">
    <property type="component" value="Unassembled WGS sequence"/>
</dbReference>
<dbReference type="Gene3D" id="1.10.8.10">
    <property type="entry name" value="DNA helicase RuvA subunit, C-terminal domain"/>
    <property type="match status" value="1"/>
</dbReference>
<dbReference type="SMART" id="SM00165">
    <property type="entry name" value="UBA"/>
    <property type="match status" value="1"/>
</dbReference>
<feature type="domain" description="UBA" evidence="2">
    <location>
        <begin position="147"/>
        <end position="192"/>
    </location>
</feature>
<dbReference type="PANTHER" id="PTHR10677">
    <property type="entry name" value="UBIQUILIN"/>
    <property type="match status" value="1"/>
</dbReference>
<accession>A0A9R1V1L2</accession>
<gene>
    <name evidence="3" type="ORF">LSAT_V11C700382620</name>
</gene>
<sequence length="204" mass="22454">MSGFHPTRAPNVSGLGGRGLPGADRTGGMPDMSQLLQSPAISRMMQILLSNPQYMEQLREMMQNPEVLRQLTSPRMMQFDDKLIYFIQQMMSLQQLLPQLNQQQSTLIPTQTGASPGSQNNMGFDMLMSMFGGLGAGGIGVPNVPDVAPEQLYATQLSQLQEMGFLYVQENIRVLCATSGNVHAAVERLLGKLWSMMFLDPITS</sequence>
<comment type="caution">
    <text evidence="3">The sequence shown here is derived from an EMBL/GenBank/DDBJ whole genome shotgun (WGS) entry which is preliminary data.</text>
</comment>
<evidence type="ECO:0000256" key="1">
    <source>
        <dbReference type="SAM" id="MobiDB-lite"/>
    </source>
</evidence>
<dbReference type="AlphaFoldDB" id="A0A9R1V1L2"/>
<dbReference type="PROSITE" id="PS50030">
    <property type="entry name" value="UBA"/>
    <property type="match status" value="1"/>
</dbReference>
<evidence type="ECO:0000259" key="2">
    <source>
        <dbReference type="PROSITE" id="PS50030"/>
    </source>
</evidence>
<keyword evidence="4" id="KW-1185">Reference proteome</keyword>
<dbReference type="InterPro" id="IPR015940">
    <property type="entry name" value="UBA"/>
</dbReference>
<dbReference type="PANTHER" id="PTHR10677:SF3">
    <property type="entry name" value="FI07626P-RELATED"/>
    <property type="match status" value="1"/>
</dbReference>
<dbReference type="SMART" id="SM00727">
    <property type="entry name" value="STI1"/>
    <property type="match status" value="1"/>
</dbReference>
<evidence type="ECO:0000313" key="3">
    <source>
        <dbReference type="EMBL" id="KAJ0198382.1"/>
    </source>
</evidence>
<dbReference type="InterPro" id="IPR006636">
    <property type="entry name" value="STI1_HS-bd"/>
</dbReference>
<dbReference type="CDD" id="cd14399">
    <property type="entry name" value="UBA_PLICs"/>
    <property type="match status" value="1"/>
</dbReference>
<proteinExistence type="predicted"/>
<name>A0A9R1V1L2_LACSA</name>
<evidence type="ECO:0000313" key="4">
    <source>
        <dbReference type="Proteomes" id="UP000235145"/>
    </source>
</evidence>
<dbReference type="InterPro" id="IPR015496">
    <property type="entry name" value="Ubiquilin"/>
</dbReference>
<dbReference type="EMBL" id="NBSK02000007">
    <property type="protein sequence ID" value="KAJ0198382.1"/>
    <property type="molecule type" value="Genomic_DNA"/>
</dbReference>
<dbReference type="Pfam" id="PF00627">
    <property type="entry name" value="UBA"/>
    <property type="match status" value="1"/>
</dbReference>
<organism evidence="3 4">
    <name type="scientific">Lactuca sativa</name>
    <name type="common">Garden lettuce</name>
    <dbReference type="NCBI Taxonomy" id="4236"/>
    <lineage>
        <taxon>Eukaryota</taxon>
        <taxon>Viridiplantae</taxon>
        <taxon>Streptophyta</taxon>
        <taxon>Embryophyta</taxon>
        <taxon>Tracheophyta</taxon>
        <taxon>Spermatophyta</taxon>
        <taxon>Magnoliopsida</taxon>
        <taxon>eudicotyledons</taxon>
        <taxon>Gunneridae</taxon>
        <taxon>Pentapetalae</taxon>
        <taxon>asterids</taxon>
        <taxon>campanulids</taxon>
        <taxon>Asterales</taxon>
        <taxon>Asteraceae</taxon>
        <taxon>Cichorioideae</taxon>
        <taxon>Cichorieae</taxon>
        <taxon>Lactucinae</taxon>
        <taxon>Lactuca</taxon>
    </lineage>
</organism>